<dbReference type="EMBL" id="JAURTK010000024">
    <property type="protein sequence ID" value="MDP9651612.1"/>
    <property type="molecule type" value="Genomic_DNA"/>
</dbReference>
<evidence type="ECO:0008006" key="3">
    <source>
        <dbReference type="Google" id="ProtNLM"/>
    </source>
</evidence>
<reference evidence="1" key="1">
    <citation type="submission" date="2023-07" db="EMBL/GenBank/DDBJ databases">
        <title>Sorghum-associated microbial communities from plants grown in Nebraska, USA.</title>
        <authorList>
            <person name="Schachtman D."/>
        </authorList>
    </citation>
    <scope>NUCLEOTIDE SEQUENCE</scope>
    <source>
        <strain evidence="1">DS1061</strain>
    </source>
</reference>
<evidence type="ECO:0000313" key="1">
    <source>
        <dbReference type="EMBL" id="MDP9651612.1"/>
    </source>
</evidence>
<evidence type="ECO:0000313" key="2">
    <source>
        <dbReference type="Proteomes" id="UP001229486"/>
    </source>
</evidence>
<dbReference type="AlphaFoldDB" id="A0AB73IQG2"/>
<sequence length="141" mass="15191">MSAGQRNNTAVSASTSPIIVPFIAANPLEMEGVFELKARLLDRRELELLSLRMKGEPGDLALRMRLVDGLGRTVTESGRESVTGLALGPRRQRRYSLVLEFEHSTAASQLVAVELVLSHTGDRPRTVGSLGMVVSGHLADG</sequence>
<accession>A0AB73IQG2</accession>
<dbReference type="RefSeq" id="WP_392396178.1">
    <property type="nucleotide sequence ID" value="NZ_JAURTK010000024.1"/>
</dbReference>
<comment type="caution">
    <text evidence="1">The sequence shown here is derived from an EMBL/GenBank/DDBJ whole genome shotgun (WGS) entry which is preliminary data.</text>
</comment>
<protein>
    <recommendedName>
        <fullName evidence="3">Type VI secretion system tip protein VgrG</fullName>
    </recommendedName>
</protein>
<proteinExistence type="predicted"/>
<name>A0AB73IQG2_9BURK</name>
<dbReference type="Proteomes" id="UP001229486">
    <property type="component" value="Unassembled WGS sequence"/>
</dbReference>
<gene>
    <name evidence="1" type="ORF">J2793_007087</name>
</gene>
<organism evidence="1 2">
    <name type="scientific">Paraburkholderia caledonica</name>
    <dbReference type="NCBI Taxonomy" id="134536"/>
    <lineage>
        <taxon>Bacteria</taxon>
        <taxon>Pseudomonadati</taxon>
        <taxon>Pseudomonadota</taxon>
        <taxon>Betaproteobacteria</taxon>
        <taxon>Burkholderiales</taxon>
        <taxon>Burkholderiaceae</taxon>
        <taxon>Paraburkholderia</taxon>
    </lineage>
</organism>